<keyword evidence="2 4" id="KW-0238">DNA-binding</keyword>
<evidence type="ECO:0000313" key="6">
    <source>
        <dbReference type="EMBL" id="AVW89794.1"/>
    </source>
</evidence>
<dbReference type="PRINTS" id="PR00455">
    <property type="entry name" value="HTHTETR"/>
</dbReference>
<proteinExistence type="predicted"/>
<dbReference type="FunFam" id="1.10.10.60:FF:000141">
    <property type="entry name" value="TetR family transcriptional regulator"/>
    <property type="match status" value="1"/>
</dbReference>
<dbReference type="InterPro" id="IPR050109">
    <property type="entry name" value="HTH-type_TetR-like_transc_reg"/>
</dbReference>
<dbReference type="Gene3D" id="1.10.357.10">
    <property type="entry name" value="Tetracycline Repressor, domain 2"/>
    <property type="match status" value="1"/>
</dbReference>
<organism evidence="6 7">
    <name type="scientific">Celeribacter baekdonensis</name>
    <dbReference type="NCBI Taxonomy" id="875171"/>
    <lineage>
        <taxon>Bacteria</taxon>
        <taxon>Pseudomonadati</taxon>
        <taxon>Pseudomonadota</taxon>
        <taxon>Alphaproteobacteria</taxon>
        <taxon>Rhodobacterales</taxon>
        <taxon>Roseobacteraceae</taxon>
        <taxon>Celeribacter</taxon>
    </lineage>
</organism>
<keyword evidence="3" id="KW-0804">Transcription</keyword>
<dbReference type="Pfam" id="PF14246">
    <property type="entry name" value="TetR_C_7"/>
    <property type="match status" value="1"/>
</dbReference>
<dbReference type="SUPFAM" id="SSF46689">
    <property type="entry name" value="Homeodomain-like"/>
    <property type="match status" value="1"/>
</dbReference>
<sequence length="220" mass="24293">MTDPRRPTTSKTSRGATRRRELLVEAARIFLRDGLDGTSMDVIASEAGASKSTLYRHFGDKDGLLIAVVQFLCADFIKDIDRSPKPDCGLREGLRAILLQLVHVLSKPSHPDFFRLIVAGSQRLPQVGEAWHEHGPLVWHDMLGKVFDAQIQLGVLPDDLDYSDYPEILFDAVFADMIIRTAVLGKTQDADKAPGRYIDKLLDGVVAGLASQRSERAQGV</sequence>
<evidence type="ECO:0000256" key="4">
    <source>
        <dbReference type="PROSITE-ProRule" id="PRU00335"/>
    </source>
</evidence>
<dbReference type="GO" id="GO:0000976">
    <property type="term" value="F:transcription cis-regulatory region binding"/>
    <property type="evidence" value="ECO:0007669"/>
    <property type="project" value="TreeGrafter"/>
</dbReference>
<dbReference type="PROSITE" id="PS50977">
    <property type="entry name" value="HTH_TETR_2"/>
    <property type="match status" value="1"/>
</dbReference>
<name>A0A2R4LXZ0_9RHOB</name>
<keyword evidence="1" id="KW-0805">Transcription regulation</keyword>
<dbReference type="InterPro" id="IPR001647">
    <property type="entry name" value="HTH_TetR"/>
</dbReference>
<evidence type="ECO:0000313" key="7">
    <source>
        <dbReference type="Proteomes" id="UP000241447"/>
    </source>
</evidence>
<feature type="DNA-binding region" description="H-T-H motif" evidence="4">
    <location>
        <begin position="39"/>
        <end position="58"/>
    </location>
</feature>
<dbReference type="GO" id="GO:0003700">
    <property type="term" value="F:DNA-binding transcription factor activity"/>
    <property type="evidence" value="ECO:0007669"/>
    <property type="project" value="TreeGrafter"/>
</dbReference>
<dbReference type="Pfam" id="PF00440">
    <property type="entry name" value="TetR_N"/>
    <property type="match status" value="1"/>
</dbReference>
<protein>
    <recommendedName>
        <fullName evidence="5">HTH tetR-type domain-containing protein</fullName>
    </recommendedName>
</protein>
<dbReference type="PANTHER" id="PTHR30055:SF146">
    <property type="entry name" value="HTH-TYPE TRANSCRIPTIONAL DUAL REGULATOR CECR"/>
    <property type="match status" value="1"/>
</dbReference>
<feature type="domain" description="HTH tetR-type" evidence="5">
    <location>
        <begin position="16"/>
        <end position="76"/>
    </location>
</feature>
<dbReference type="SUPFAM" id="SSF48498">
    <property type="entry name" value="Tetracyclin repressor-like, C-terminal domain"/>
    <property type="match status" value="1"/>
</dbReference>
<dbReference type="OrthoDB" id="9816431at2"/>
<reference evidence="6 7" key="1">
    <citation type="submission" date="2018-03" db="EMBL/GenBank/DDBJ databases">
        <title>The Complete Genome of Celeribacter baekdonensis strain LH4, a Thiosulfate-Oxidizing Alphaproteobacterium Isolated from Gulf of Mexico Continental Slope Sediments.</title>
        <authorList>
            <person name="Flood B.E."/>
            <person name="Bailey J.V."/>
            <person name="Leprich D."/>
        </authorList>
    </citation>
    <scope>NUCLEOTIDE SEQUENCE [LARGE SCALE GENOMIC DNA]</scope>
    <source>
        <strain evidence="6 7">LH4</strain>
        <plasmid evidence="7">Plasmid pcblh4a</plasmid>
    </source>
</reference>
<dbReference type="EMBL" id="CP028472">
    <property type="protein sequence ID" value="AVW89794.1"/>
    <property type="molecule type" value="Genomic_DNA"/>
</dbReference>
<dbReference type="Proteomes" id="UP000241447">
    <property type="component" value="Plasmid pCBLh4a"/>
</dbReference>
<dbReference type="InterPro" id="IPR009057">
    <property type="entry name" value="Homeodomain-like_sf"/>
</dbReference>
<dbReference type="KEGG" id="cbak:DA792_00940"/>
<dbReference type="RefSeq" id="WP_107717582.1">
    <property type="nucleotide sequence ID" value="NZ_CP028472.1"/>
</dbReference>
<evidence type="ECO:0000256" key="2">
    <source>
        <dbReference type="ARBA" id="ARBA00023125"/>
    </source>
</evidence>
<evidence type="ECO:0000256" key="3">
    <source>
        <dbReference type="ARBA" id="ARBA00023163"/>
    </source>
</evidence>
<geneLocation type="plasmid" evidence="7">
    <name>pcblh4a</name>
</geneLocation>
<accession>A0A2R4LXZ0</accession>
<keyword evidence="6" id="KW-0614">Plasmid</keyword>
<dbReference type="PANTHER" id="PTHR30055">
    <property type="entry name" value="HTH-TYPE TRANSCRIPTIONAL REGULATOR RUTR"/>
    <property type="match status" value="1"/>
</dbReference>
<dbReference type="InterPro" id="IPR039536">
    <property type="entry name" value="TetR_C_Proteobacteria"/>
</dbReference>
<gene>
    <name evidence="6" type="ORF">DA792_00940</name>
</gene>
<dbReference type="InterPro" id="IPR036271">
    <property type="entry name" value="Tet_transcr_reg_TetR-rel_C_sf"/>
</dbReference>
<evidence type="ECO:0000259" key="5">
    <source>
        <dbReference type="PROSITE" id="PS50977"/>
    </source>
</evidence>
<dbReference type="AlphaFoldDB" id="A0A2R4LXZ0"/>
<evidence type="ECO:0000256" key="1">
    <source>
        <dbReference type="ARBA" id="ARBA00023015"/>
    </source>
</evidence>